<feature type="region of interest" description="Disordered" evidence="1">
    <location>
        <begin position="61"/>
        <end position="127"/>
    </location>
</feature>
<evidence type="ECO:0000256" key="1">
    <source>
        <dbReference type="SAM" id="MobiDB-lite"/>
    </source>
</evidence>
<reference evidence="3 4" key="1">
    <citation type="journal article" date="2024" name="Commun. Biol.">
        <title>Comparative genomic analysis of thermophilic fungi reveals convergent evolutionary adaptations and gene losses.</title>
        <authorList>
            <person name="Steindorff A.S."/>
            <person name="Aguilar-Pontes M.V."/>
            <person name="Robinson A.J."/>
            <person name="Andreopoulos B."/>
            <person name="LaButti K."/>
            <person name="Kuo A."/>
            <person name="Mondo S."/>
            <person name="Riley R."/>
            <person name="Otillar R."/>
            <person name="Haridas S."/>
            <person name="Lipzen A."/>
            <person name="Grimwood J."/>
            <person name="Schmutz J."/>
            <person name="Clum A."/>
            <person name="Reid I.D."/>
            <person name="Moisan M.C."/>
            <person name="Butler G."/>
            <person name="Nguyen T.T.M."/>
            <person name="Dewar K."/>
            <person name="Conant G."/>
            <person name="Drula E."/>
            <person name="Henrissat B."/>
            <person name="Hansel C."/>
            <person name="Singer S."/>
            <person name="Hutchinson M.I."/>
            <person name="de Vries R.P."/>
            <person name="Natvig D.O."/>
            <person name="Powell A.J."/>
            <person name="Tsang A."/>
            <person name="Grigoriev I.V."/>
        </authorList>
    </citation>
    <scope>NUCLEOTIDE SEQUENCE [LARGE SCALE GENOMIC DNA]</scope>
    <source>
        <strain evidence="3 4">CBS 620.91</strain>
    </source>
</reference>
<feature type="region of interest" description="Disordered" evidence="1">
    <location>
        <begin position="251"/>
        <end position="333"/>
    </location>
</feature>
<dbReference type="InterPro" id="IPR054505">
    <property type="entry name" value="Myb_DNA-bind_8"/>
</dbReference>
<feature type="compositionally biased region" description="Low complexity" evidence="1">
    <location>
        <begin position="514"/>
        <end position="529"/>
    </location>
</feature>
<feature type="compositionally biased region" description="Polar residues" evidence="1">
    <location>
        <begin position="312"/>
        <end position="327"/>
    </location>
</feature>
<protein>
    <recommendedName>
        <fullName evidence="2">Myb-like DNA-binding domain-containing protein</fullName>
    </recommendedName>
</protein>
<dbReference type="Pfam" id="PF22980">
    <property type="entry name" value="Myb_DNA-bind_8"/>
    <property type="match status" value="1"/>
</dbReference>
<feature type="domain" description="Myb-like DNA-binding" evidence="2">
    <location>
        <begin position="11"/>
        <end position="55"/>
    </location>
</feature>
<feature type="region of interest" description="Disordered" evidence="1">
    <location>
        <begin position="411"/>
        <end position="536"/>
    </location>
</feature>
<proteinExistence type="predicted"/>
<name>A0ABR3VIW6_HUMIN</name>
<organism evidence="3 4">
    <name type="scientific">Humicola insolens</name>
    <name type="common">Soft-rot fungus</name>
    <dbReference type="NCBI Taxonomy" id="85995"/>
    <lineage>
        <taxon>Eukaryota</taxon>
        <taxon>Fungi</taxon>
        <taxon>Dikarya</taxon>
        <taxon>Ascomycota</taxon>
        <taxon>Pezizomycotina</taxon>
        <taxon>Sordariomycetes</taxon>
        <taxon>Sordariomycetidae</taxon>
        <taxon>Sordariales</taxon>
        <taxon>Chaetomiaceae</taxon>
        <taxon>Mycothermus</taxon>
    </lineage>
</organism>
<sequence length="554" mass="59567">MANNNDYVMSRFLFAILEQKCLKDIDWNKVARNPILAQSITNGHAARMRFSRFKSSVLGLEPQRRRVSKKKKDEPVKKPKKEEEEKASGSGIGNIKLEAKTEAAPSATIKSEQITMAPVPSQPLQPPAPMGIPDLVKTESGNAAGHSEARFARQPSVMCIASPNIKKETLPQNTAGPVPAPAGPTTTPVSISEPSQTMVTTTDNQVTAAPTFSASPTPLLDNTNYRPMPLRLPTPCSDADGMPAFLRNTPPPSAVGDLFHSQRSYPHSHPYPQHQHQSQHHHVMVGAGSPPLSSPASSPYDLSQCMDFEPSSAPNHGSSVSPWQSQPAPFHAPYYDAGGNNGSQTYQNSHNTAAAPLFPVPVQMTGGYSGYSNNPHAGPFCGDHASLHQHHHQQLQQKRYHHALLSHPLVQHPGCSDEDAPGDPDPLSLPLPIFGDNNNNINNGSNSRSATLPPPGMDRDMGRIGQDLGHFKFHNPFQAHPEAQRQSQAQAPSQRHSESQARAQTPGHGHGHGHSQSQGQDQSEGQSQSLAGGACGREGAQGLWAITDGHPMQA</sequence>
<dbReference type="Proteomes" id="UP001583172">
    <property type="component" value="Unassembled WGS sequence"/>
</dbReference>
<dbReference type="EMBL" id="JAZGSY010000076">
    <property type="protein sequence ID" value="KAL1841421.1"/>
    <property type="molecule type" value="Genomic_DNA"/>
</dbReference>
<feature type="compositionally biased region" description="Low complexity" evidence="1">
    <location>
        <begin position="264"/>
        <end position="276"/>
    </location>
</feature>
<feature type="compositionally biased region" description="Low complexity" evidence="1">
    <location>
        <begin position="484"/>
        <end position="494"/>
    </location>
</feature>
<feature type="compositionally biased region" description="Low complexity" evidence="1">
    <location>
        <begin position="430"/>
        <end position="449"/>
    </location>
</feature>
<feature type="compositionally biased region" description="Basic and acidic residues" evidence="1">
    <location>
        <begin position="71"/>
        <end position="87"/>
    </location>
</feature>
<evidence type="ECO:0000259" key="2">
    <source>
        <dbReference type="Pfam" id="PF22980"/>
    </source>
</evidence>
<evidence type="ECO:0000313" key="3">
    <source>
        <dbReference type="EMBL" id="KAL1841421.1"/>
    </source>
</evidence>
<comment type="caution">
    <text evidence="3">The sequence shown here is derived from an EMBL/GenBank/DDBJ whole genome shotgun (WGS) entry which is preliminary data.</text>
</comment>
<gene>
    <name evidence="3" type="ORF">VTJ49DRAFT_7098</name>
</gene>
<evidence type="ECO:0000313" key="4">
    <source>
        <dbReference type="Proteomes" id="UP001583172"/>
    </source>
</evidence>
<feature type="region of interest" description="Disordered" evidence="1">
    <location>
        <begin position="168"/>
        <end position="193"/>
    </location>
</feature>
<keyword evidence="4" id="KW-1185">Reference proteome</keyword>
<feature type="compositionally biased region" description="Low complexity" evidence="1">
    <location>
        <begin position="289"/>
        <end position="299"/>
    </location>
</feature>
<accession>A0ABR3VIW6</accession>